<comment type="similarity">
    <text evidence="1 3">Belongs to the peptidase A1 family.</text>
</comment>
<feature type="active site" evidence="2">
    <location>
        <position position="241"/>
    </location>
</feature>
<evidence type="ECO:0000259" key="5">
    <source>
        <dbReference type="PROSITE" id="PS51767"/>
    </source>
</evidence>
<name>A0A914BZT7_9BILA</name>
<dbReference type="GO" id="GO:0005764">
    <property type="term" value="C:lysosome"/>
    <property type="evidence" value="ECO:0007669"/>
    <property type="project" value="TreeGrafter"/>
</dbReference>
<evidence type="ECO:0000256" key="4">
    <source>
        <dbReference type="SAM" id="SignalP"/>
    </source>
</evidence>
<dbReference type="Proteomes" id="UP000887540">
    <property type="component" value="Unplaced"/>
</dbReference>
<keyword evidence="3" id="KW-0645">Protease</keyword>
<evidence type="ECO:0000256" key="3">
    <source>
        <dbReference type="RuleBase" id="RU000454"/>
    </source>
</evidence>
<keyword evidence="6" id="KW-1185">Reference proteome</keyword>
<sequence length="303" mass="32502">MVFLKLFCLFILLGYSLALYKITIPGGTTIQRLHFNHKHVGNILNNKYGLSNGTSGPLTESLTNYDYGSYYAGYITIGTPAQKFLVLLDTGSSNLWVPCRTAKGKVIKDVVCFDGNGAEDCTDDQQGFACVTNETSMSGAFDGILGMAWDSIAVDNIAQPLDQIFANTTACPNALFAFWMNPNINQMSGGGEVTLCTIDSSRYQGSITWISLSATDYWRIPIDSVSFEGKKIGSSAYGIVDTGTSLIAAPSAVIGKILSVVGAVSNGDGTYQIDCSTFNSLPTLTFYINGQGFNVTPSSYVQE</sequence>
<dbReference type="PROSITE" id="PS00141">
    <property type="entry name" value="ASP_PROTEASE"/>
    <property type="match status" value="2"/>
</dbReference>
<dbReference type="InterPro" id="IPR021109">
    <property type="entry name" value="Peptidase_aspartic_dom_sf"/>
</dbReference>
<keyword evidence="3" id="KW-0064">Aspartyl protease</keyword>
<organism evidence="6 7">
    <name type="scientific">Acrobeloides nanus</name>
    <dbReference type="NCBI Taxonomy" id="290746"/>
    <lineage>
        <taxon>Eukaryota</taxon>
        <taxon>Metazoa</taxon>
        <taxon>Ecdysozoa</taxon>
        <taxon>Nematoda</taxon>
        <taxon>Chromadorea</taxon>
        <taxon>Rhabditida</taxon>
        <taxon>Tylenchina</taxon>
        <taxon>Cephalobomorpha</taxon>
        <taxon>Cephaloboidea</taxon>
        <taxon>Cephalobidae</taxon>
        <taxon>Acrobeloides</taxon>
    </lineage>
</organism>
<evidence type="ECO:0000256" key="1">
    <source>
        <dbReference type="ARBA" id="ARBA00007447"/>
    </source>
</evidence>
<feature type="chain" id="PRO_5037125466" evidence="4">
    <location>
        <begin position="19"/>
        <end position="303"/>
    </location>
</feature>
<dbReference type="InterPro" id="IPR001461">
    <property type="entry name" value="Aspartic_peptidase_A1"/>
</dbReference>
<dbReference type="PANTHER" id="PTHR47966">
    <property type="entry name" value="BETA-SITE APP-CLEAVING ENZYME, ISOFORM A-RELATED"/>
    <property type="match status" value="1"/>
</dbReference>
<dbReference type="Gene3D" id="2.40.70.10">
    <property type="entry name" value="Acid Proteases"/>
    <property type="match status" value="3"/>
</dbReference>
<dbReference type="AlphaFoldDB" id="A0A914BZT7"/>
<feature type="signal peptide" evidence="4">
    <location>
        <begin position="1"/>
        <end position="18"/>
    </location>
</feature>
<dbReference type="WBParaSite" id="ACRNAN_Path_1391.g5443.t1">
    <property type="protein sequence ID" value="ACRNAN_Path_1391.g5443.t1"/>
    <property type="gene ID" value="ACRNAN_Path_1391.g5443"/>
</dbReference>
<proteinExistence type="inferred from homology"/>
<evidence type="ECO:0000313" key="6">
    <source>
        <dbReference type="Proteomes" id="UP000887540"/>
    </source>
</evidence>
<dbReference type="InterPro" id="IPR033121">
    <property type="entry name" value="PEPTIDASE_A1"/>
</dbReference>
<dbReference type="PRINTS" id="PR00792">
    <property type="entry name" value="PEPSIN"/>
</dbReference>
<dbReference type="SUPFAM" id="SSF50630">
    <property type="entry name" value="Acid proteases"/>
    <property type="match status" value="1"/>
</dbReference>
<dbReference type="GO" id="GO:0006508">
    <property type="term" value="P:proteolysis"/>
    <property type="evidence" value="ECO:0007669"/>
    <property type="project" value="UniProtKB-KW"/>
</dbReference>
<dbReference type="InterPro" id="IPR001969">
    <property type="entry name" value="Aspartic_peptidase_AS"/>
</dbReference>
<feature type="active site" evidence="2">
    <location>
        <position position="89"/>
    </location>
</feature>
<feature type="domain" description="Peptidase A1" evidence="5">
    <location>
        <begin position="48"/>
        <end position="303"/>
    </location>
</feature>
<evidence type="ECO:0000313" key="7">
    <source>
        <dbReference type="WBParaSite" id="ACRNAN_Path_1391.g5443.t1"/>
    </source>
</evidence>
<protein>
    <submittedName>
        <fullName evidence="7">Peptidase A1 domain-containing protein</fullName>
    </submittedName>
</protein>
<accession>A0A914BZT7</accession>
<dbReference type="Pfam" id="PF00026">
    <property type="entry name" value="Asp"/>
    <property type="match status" value="1"/>
</dbReference>
<keyword evidence="4" id="KW-0732">Signal</keyword>
<evidence type="ECO:0000256" key="2">
    <source>
        <dbReference type="PIRSR" id="PIRSR601461-1"/>
    </source>
</evidence>
<reference evidence="7" key="1">
    <citation type="submission" date="2022-11" db="UniProtKB">
        <authorList>
            <consortium name="WormBaseParasite"/>
        </authorList>
    </citation>
    <scope>IDENTIFICATION</scope>
</reference>
<dbReference type="PANTHER" id="PTHR47966:SF40">
    <property type="entry name" value="ASPARTIC PROTEASE 3"/>
    <property type="match status" value="1"/>
</dbReference>
<keyword evidence="3" id="KW-0378">Hydrolase</keyword>
<dbReference type="GO" id="GO:0004190">
    <property type="term" value="F:aspartic-type endopeptidase activity"/>
    <property type="evidence" value="ECO:0007669"/>
    <property type="project" value="UniProtKB-KW"/>
</dbReference>
<dbReference type="PROSITE" id="PS51767">
    <property type="entry name" value="PEPTIDASE_A1"/>
    <property type="match status" value="1"/>
</dbReference>